<dbReference type="AlphaFoldDB" id="A0A382ZJ63"/>
<reference evidence="1" key="1">
    <citation type="submission" date="2018-05" db="EMBL/GenBank/DDBJ databases">
        <authorList>
            <person name="Lanie J.A."/>
            <person name="Ng W.-L."/>
            <person name="Kazmierczak K.M."/>
            <person name="Andrzejewski T.M."/>
            <person name="Davidsen T.M."/>
            <person name="Wayne K.J."/>
            <person name="Tettelin H."/>
            <person name="Glass J.I."/>
            <person name="Rusch D."/>
            <person name="Podicherti R."/>
            <person name="Tsui H.-C.T."/>
            <person name="Winkler M.E."/>
        </authorList>
    </citation>
    <scope>NUCLEOTIDE SEQUENCE</scope>
</reference>
<accession>A0A382ZJ63</accession>
<feature type="non-terminal residue" evidence="1">
    <location>
        <position position="1"/>
    </location>
</feature>
<organism evidence="1">
    <name type="scientific">marine metagenome</name>
    <dbReference type="NCBI Taxonomy" id="408172"/>
    <lineage>
        <taxon>unclassified sequences</taxon>
        <taxon>metagenomes</taxon>
        <taxon>ecological metagenomes</taxon>
    </lineage>
</organism>
<evidence type="ECO:0000313" key="1">
    <source>
        <dbReference type="EMBL" id="SVD95554.1"/>
    </source>
</evidence>
<name>A0A382ZJ63_9ZZZZ</name>
<protein>
    <submittedName>
        <fullName evidence="1">Uncharacterized protein</fullName>
    </submittedName>
</protein>
<proteinExistence type="predicted"/>
<sequence>FGKAYKTLLTGHLLEKHIEVLNSGGGHLVKFKVQVVNHVNRDSLGLPAGSFTALTAGVLLASASQHWGAPGIAALPIALAEDGFLQESKDGKTTDTEVLITTELYHLDEIVQSSTRIYYFNEGNEFMYVSPPTVPEPEPNPDRTFKVTS</sequence>
<dbReference type="EMBL" id="UINC01184369">
    <property type="protein sequence ID" value="SVD95554.1"/>
    <property type="molecule type" value="Genomic_DNA"/>
</dbReference>
<gene>
    <name evidence="1" type="ORF">METZ01_LOCUS448408</name>
</gene>